<dbReference type="PANTHER" id="PTHR30443">
    <property type="entry name" value="INNER MEMBRANE PROTEIN"/>
    <property type="match status" value="1"/>
</dbReference>
<evidence type="ECO:0000256" key="6">
    <source>
        <dbReference type="ARBA" id="ARBA00023136"/>
    </source>
</evidence>
<proteinExistence type="predicted"/>
<protein>
    <submittedName>
        <fullName evidence="9">Sulfatase</fullName>
    </submittedName>
</protein>
<dbReference type="RefSeq" id="WP_112986593.1">
    <property type="nucleotide sequence ID" value="NZ_CP131470.1"/>
</dbReference>
<organism evidence="9 10">
    <name type="scientific">Acinetobacter junii</name>
    <dbReference type="NCBI Taxonomy" id="40215"/>
    <lineage>
        <taxon>Bacteria</taxon>
        <taxon>Pseudomonadati</taxon>
        <taxon>Pseudomonadota</taxon>
        <taxon>Gammaproteobacteria</taxon>
        <taxon>Moraxellales</taxon>
        <taxon>Moraxellaceae</taxon>
        <taxon>Acinetobacter</taxon>
    </lineage>
</organism>
<dbReference type="InterPro" id="IPR017850">
    <property type="entry name" value="Alkaline_phosphatase_core_sf"/>
</dbReference>
<comment type="caution">
    <text evidence="9">The sequence shown here is derived from an EMBL/GenBank/DDBJ whole genome shotgun (WGS) entry which is preliminary data.</text>
</comment>
<evidence type="ECO:0000256" key="5">
    <source>
        <dbReference type="ARBA" id="ARBA00022989"/>
    </source>
</evidence>
<keyword evidence="5 7" id="KW-1133">Transmembrane helix</keyword>
<dbReference type="SUPFAM" id="SSF53649">
    <property type="entry name" value="Alkaline phosphatase-like"/>
    <property type="match status" value="1"/>
</dbReference>
<keyword evidence="6 7" id="KW-0472">Membrane</keyword>
<dbReference type="STRING" id="40215.BVL33_13390"/>
<evidence type="ECO:0000256" key="4">
    <source>
        <dbReference type="ARBA" id="ARBA00022692"/>
    </source>
</evidence>
<evidence type="ECO:0000256" key="1">
    <source>
        <dbReference type="ARBA" id="ARBA00004651"/>
    </source>
</evidence>
<evidence type="ECO:0000256" key="2">
    <source>
        <dbReference type="ARBA" id="ARBA00022475"/>
    </source>
</evidence>
<dbReference type="GO" id="GO:0016776">
    <property type="term" value="F:phosphotransferase activity, phosphate group as acceptor"/>
    <property type="evidence" value="ECO:0007669"/>
    <property type="project" value="TreeGrafter"/>
</dbReference>
<dbReference type="Pfam" id="PF00884">
    <property type="entry name" value="Sulfatase"/>
    <property type="match status" value="1"/>
</dbReference>
<keyword evidence="3" id="KW-0808">Transferase</keyword>
<dbReference type="InterPro" id="IPR040423">
    <property type="entry name" value="PEA_transferase"/>
</dbReference>
<feature type="transmembrane region" description="Helical" evidence="7">
    <location>
        <begin position="114"/>
        <end position="138"/>
    </location>
</feature>
<feature type="transmembrane region" description="Helical" evidence="7">
    <location>
        <begin position="150"/>
        <end position="169"/>
    </location>
</feature>
<gene>
    <name evidence="9" type="ORF">DC346_09525</name>
</gene>
<keyword evidence="4 7" id="KW-0812">Transmembrane</keyword>
<comment type="subcellular location">
    <subcellularLocation>
        <location evidence="1">Cell membrane</location>
        <topology evidence="1">Multi-pass membrane protein</topology>
    </subcellularLocation>
</comment>
<feature type="domain" description="Sulfatase N-terminal" evidence="8">
    <location>
        <begin position="224"/>
        <end position="487"/>
    </location>
</feature>
<dbReference type="Proteomes" id="UP000253688">
    <property type="component" value="Unassembled WGS sequence"/>
</dbReference>
<dbReference type="InterPro" id="IPR000917">
    <property type="entry name" value="Sulfatase_N"/>
</dbReference>
<accession>A0A365PIC7</accession>
<feature type="transmembrane region" description="Helical" evidence="7">
    <location>
        <begin position="7"/>
        <end position="28"/>
    </location>
</feature>
<dbReference type="PANTHER" id="PTHR30443:SF2">
    <property type="entry name" value="PHOSPHOETHANOLAMINE TRANSFERASE EPTC"/>
    <property type="match status" value="1"/>
</dbReference>
<dbReference type="InterPro" id="IPR058130">
    <property type="entry name" value="PEA_transf_C"/>
</dbReference>
<feature type="transmembrane region" description="Helical" evidence="7">
    <location>
        <begin position="34"/>
        <end position="52"/>
    </location>
</feature>
<evidence type="ECO:0000256" key="3">
    <source>
        <dbReference type="ARBA" id="ARBA00022679"/>
    </source>
</evidence>
<evidence type="ECO:0000313" key="10">
    <source>
        <dbReference type="Proteomes" id="UP000253688"/>
    </source>
</evidence>
<evidence type="ECO:0000256" key="7">
    <source>
        <dbReference type="SAM" id="Phobius"/>
    </source>
</evidence>
<sequence length="537" mass="61708">MTASLKSFNILLLILLPALVTGVLLIVAGNLSDGLRLGFLSLPGVIFTYFAITRRNTYWYIFSLLWWFIFLLDSLLRSSTWFLFSSDSEAYFIIEAIANTNRQEIWEFLQLHSVAVSTVFISLIILIALHSFAVFKLIKVQHVEQIWQSKIFRSFIILLTVLSLTSYLMKPSRKVHPLIFWTEYQTKIQDFRGRVKQHKNVHKQWDLSAEKNLVMTRQAKGKQTHVLVLSESLTSLNLGICGYPRDTTPELNKRLSEIKVFCNAFSPSSSTINALRVLLTESPASEHKKYSPESVLAYARAAGYKIYWLSNQDDSYLSSLFGSYADQAIYKNTRSGRSSSSLDENLLPIYQQALADPVEKKLIILHLIGTHPNYQERYPTTFNKFNSNSNDRVESDLKARNIDPWIRSLRNDYDNAVLYEDHLLAKMLDTLRADHLPDFRSFTVVSDHGNEVGHELDYAGHSPTTKAGYQVPVIMWSDKLNLTGVNKDTNLNTAELDQNLMHIMGLKDKSSSNHSYWLDQDYRFTPEANWPYWENKS</sequence>
<evidence type="ECO:0000313" key="9">
    <source>
        <dbReference type="EMBL" id="RBA47069.1"/>
    </source>
</evidence>
<dbReference type="GO" id="GO:0005886">
    <property type="term" value="C:plasma membrane"/>
    <property type="evidence" value="ECO:0007669"/>
    <property type="project" value="UniProtKB-SubCell"/>
</dbReference>
<evidence type="ECO:0000259" key="8">
    <source>
        <dbReference type="Pfam" id="PF00884"/>
    </source>
</evidence>
<name>A0A365PIC7_ACIJU</name>
<keyword evidence="2" id="KW-1003">Cell membrane</keyword>
<dbReference type="Gene3D" id="3.40.720.10">
    <property type="entry name" value="Alkaline Phosphatase, subunit A"/>
    <property type="match status" value="1"/>
</dbReference>
<dbReference type="CDD" id="cd16017">
    <property type="entry name" value="LptA"/>
    <property type="match status" value="1"/>
</dbReference>
<dbReference type="GO" id="GO:0009244">
    <property type="term" value="P:lipopolysaccharide core region biosynthetic process"/>
    <property type="evidence" value="ECO:0007669"/>
    <property type="project" value="TreeGrafter"/>
</dbReference>
<feature type="transmembrane region" description="Helical" evidence="7">
    <location>
        <begin position="59"/>
        <end position="76"/>
    </location>
</feature>
<dbReference type="EMBL" id="QEWH01000050">
    <property type="protein sequence ID" value="RBA47069.1"/>
    <property type="molecule type" value="Genomic_DNA"/>
</dbReference>
<reference evidence="9 10" key="1">
    <citation type="submission" date="2018-04" db="EMBL/GenBank/DDBJ databases">
        <title>Acinetobacter junii Genome sequencing and assembly.</title>
        <authorList>
            <person name="Su J."/>
            <person name="Rensing C."/>
            <person name="Mazhar H.S."/>
        </authorList>
    </citation>
    <scope>NUCLEOTIDE SEQUENCE [LARGE SCALE GENOMIC DNA]</scope>
    <source>
        <strain evidence="9 10">SC22</strain>
    </source>
</reference>
<dbReference type="AlphaFoldDB" id="A0A365PIC7"/>